<sequence>MAPLDWDCVCDMKVCTLPILSEWSLLDILLRVNAEEPHGTAPLRWECQVWVYRSTTKPPYRSNRYGAGRWVVSWECHISAPGTPILCHNRTLTPRVVFASGASDRLQRTRSYFVWCLPGGCCLIPTLGRTLFPAWADTRTASFRALGHTGFVTTGPTLLYVPFWKKNVWELPL</sequence>
<organism evidence="1 2">
    <name type="scientific">Haloquadratum walsbyi J07HQW1</name>
    <dbReference type="NCBI Taxonomy" id="1238424"/>
    <lineage>
        <taxon>Archaea</taxon>
        <taxon>Methanobacteriati</taxon>
        <taxon>Methanobacteriota</taxon>
        <taxon>Stenosarchaea group</taxon>
        <taxon>Halobacteria</taxon>
        <taxon>Halobacteriales</taxon>
        <taxon>Haloferacaceae</taxon>
        <taxon>Haloquadratum</taxon>
    </lineage>
</organism>
<evidence type="ECO:0000313" key="1">
    <source>
        <dbReference type="EMBL" id="ERG92741.1"/>
    </source>
</evidence>
<protein>
    <submittedName>
        <fullName evidence="1">Uncharacterized protein</fullName>
    </submittedName>
</protein>
<dbReference type="AlphaFoldDB" id="U1PKL3"/>
<evidence type="ECO:0000313" key="2">
    <source>
        <dbReference type="Proteomes" id="UP000030649"/>
    </source>
</evidence>
<gene>
    <name evidence="1" type="ORF">J07HQW1_02788</name>
</gene>
<reference evidence="1 2" key="1">
    <citation type="journal article" date="2013" name="PLoS ONE">
        <title>Assembly-driven community genomics of a hypersaline microbial ecosystem.</title>
        <authorList>
            <person name="Podell S."/>
            <person name="Ugalde J.A."/>
            <person name="Narasingarao P."/>
            <person name="Banfield J.F."/>
            <person name="Heidelberg K.B."/>
            <person name="Allen E.E."/>
        </authorList>
    </citation>
    <scope>NUCLEOTIDE SEQUENCE [LARGE SCALE GENOMIC DNA]</scope>
    <source>
        <strain evidence="2">J07HQW1</strain>
    </source>
</reference>
<proteinExistence type="predicted"/>
<name>U1PKL3_9EURY</name>
<dbReference type="EMBL" id="KE356560">
    <property type="protein sequence ID" value="ERG92741.1"/>
    <property type="molecule type" value="Genomic_DNA"/>
</dbReference>
<dbReference type="Proteomes" id="UP000030649">
    <property type="component" value="Unassembled WGS sequence"/>
</dbReference>
<accession>U1PKL3</accession>
<dbReference type="HOGENOM" id="CLU_1544182_0_0_2"/>